<protein>
    <submittedName>
        <fullName evidence="1">Uncharacterized protein</fullName>
    </submittedName>
</protein>
<gene>
    <name evidence="1" type="ORF">Osc7112_0170</name>
</gene>
<dbReference type="KEGG" id="oni:Osc7112_0170"/>
<proteinExistence type="predicted"/>
<name>K9VAT7_9CYAN</name>
<evidence type="ECO:0000313" key="2">
    <source>
        <dbReference type="Proteomes" id="UP000010478"/>
    </source>
</evidence>
<dbReference type="AlphaFoldDB" id="K9VAT7"/>
<dbReference type="HOGENOM" id="CLU_3202852_0_0_3"/>
<organism evidence="1 2">
    <name type="scientific">Phormidium nigroviride PCC 7112</name>
    <dbReference type="NCBI Taxonomy" id="179408"/>
    <lineage>
        <taxon>Bacteria</taxon>
        <taxon>Bacillati</taxon>
        <taxon>Cyanobacteriota</taxon>
        <taxon>Cyanophyceae</taxon>
        <taxon>Oscillatoriophycideae</taxon>
        <taxon>Oscillatoriales</taxon>
        <taxon>Oscillatoriaceae</taxon>
        <taxon>Phormidium</taxon>
    </lineage>
</organism>
<evidence type="ECO:0000313" key="1">
    <source>
        <dbReference type="EMBL" id="AFZ04804.1"/>
    </source>
</evidence>
<dbReference type="EMBL" id="CP003614">
    <property type="protein sequence ID" value="AFZ04804.1"/>
    <property type="molecule type" value="Genomic_DNA"/>
</dbReference>
<accession>K9VAT7</accession>
<dbReference type="Proteomes" id="UP000010478">
    <property type="component" value="Chromosome"/>
</dbReference>
<dbReference type="eggNOG" id="ENOG5033MMA">
    <property type="taxonomic scope" value="Bacteria"/>
</dbReference>
<reference evidence="1 2" key="1">
    <citation type="submission" date="2012-05" db="EMBL/GenBank/DDBJ databases">
        <title>Finished chromosome of genome of Oscillatoria sp. PCC 7112.</title>
        <authorList>
            <consortium name="US DOE Joint Genome Institute"/>
            <person name="Gugger M."/>
            <person name="Coursin T."/>
            <person name="Rippka R."/>
            <person name="Tandeau De Marsac N."/>
            <person name="Huntemann M."/>
            <person name="Wei C.-L."/>
            <person name="Han J."/>
            <person name="Detter J.C."/>
            <person name="Han C."/>
            <person name="Tapia R."/>
            <person name="Davenport K."/>
            <person name="Daligault H."/>
            <person name="Erkkila T."/>
            <person name="Gu W."/>
            <person name="Munk A.C.C."/>
            <person name="Teshima H."/>
            <person name="Xu Y."/>
            <person name="Chain P."/>
            <person name="Chen A."/>
            <person name="Krypides N."/>
            <person name="Mavromatis K."/>
            <person name="Markowitz V."/>
            <person name="Szeto E."/>
            <person name="Ivanova N."/>
            <person name="Mikhailova N."/>
            <person name="Ovchinnikova G."/>
            <person name="Pagani I."/>
            <person name="Pati A."/>
            <person name="Goodwin L."/>
            <person name="Peters L."/>
            <person name="Pitluck S."/>
            <person name="Woyke T."/>
            <person name="Kerfeld C."/>
        </authorList>
    </citation>
    <scope>NUCLEOTIDE SEQUENCE [LARGE SCALE GENOMIC DNA]</scope>
    <source>
        <strain evidence="1 2">PCC 7112</strain>
    </source>
</reference>
<dbReference type="RefSeq" id="WP_015174140.1">
    <property type="nucleotide sequence ID" value="NC_019729.1"/>
</dbReference>
<sequence>MAAKPCSQPLKSNPFITYRDPITGKWIVVNPTLPQAVEQAQLGAA</sequence>
<keyword evidence="2" id="KW-1185">Reference proteome</keyword>